<evidence type="ECO:0000256" key="36">
    <source>
        <dbReference type="ARBA" id="ARBA00051763"/>
    </source>
</evidence>
<evidence type="ECO:0000313" key="48">
    <source>
        <dbReference type="Ensembl" id="ENSSAUP00010021884.1"/>
    </source>
</evidence>
<keyword evidence="22" id="KW-0966">Cell projection</keyword>
<evidence type="ECO:0000256" key="28">
    <source>
        <dbReference type="ARBA" id="ARBA00050430"/>
    </source>
</evidence>
<dbReference type="PRINTS" id="PR00385">
    <property type="entry name" value="P450"/>
</dbReference>
<evidence type="ECO:0000256" key="18">
    <source>
        <dbReference type="ARBA" id="ARBA00023098"/>
    </source>
</evidence>
<organism evidence="48 49">
    <name type="scientific">Sparus aurata</name>
    <name type="common">Gilthead sea bream</name>
    <dbReference type="NCBI Taxonomy" id="8175"/>
    <lineage>
        <taxon>Eukaryota</taxon>
        <taxon>Metazoa</taxon>
        <taxon>Chordata</taxon>
        <taxon>Craniata</taxon>
        <taxon>Vertebrata</taxon>
        <taxon>Euteleostomi</taxon>
        <taxon>Actinopterygii</taxon>
        <taxon>Neopterygii</taxon>
        <taxon>Teleostei</taxon>
        <taxon>Neoteleostei</taxon>
        <taxon>Acanthomorphata</taxon>
        <taxon>Eupercaria</taxon>
        <taxon>Spariformes</taxon>
        <taxon>Sparidae</taxon>
        <taxon>Sparus</taxon>
    </lineage>
</organism>
<evidence type="ECO:0000256" key="30">
    <source>
        <dbReference type="ARBA" id="ARBA00050991"/>
    </source>
</evidence>
<evidence type="ECO:0000256" key="21">
    <source>
        <dbReference type="ARBA" id="ARBA00023221"/>
    </source>
</evidence>
<dbReference type="GO" id="GO:0098794">
    <property type="term" value="C:postsynapse"/>
    <property type="evidence" value="ECO:0007669"/>
    <property type="project" value="UniProtKB-SubCell"/>
</dbReference>
<keyword evidence="16" id="KW-0770">Synapse</keyword>
<comment type="catalytic activity">
    <reaction evidence="36">
        <text>(24S)-hydroxycholesterol + reduced [NADPH--hemoprotein reductase] + O2 = (24S,25R)-24,26-dihydroxycholesterol + oxidized [NADPH--hemoprotein reductase] + H2O + H(+)</text>
        <dbReference type="Rhea" id="RHEA:46388"/>
        <dbReference type="Rhea" id="RHEA-COMP:11964"/>
        <dbReference type="Rhea" id="RHEA-COMP:11965"/>
        <dbReference type="ChEBI" id="CHEBI:15377"/>
        <dbReference type="ChEBI" id="CHEBI:15378"/>
        <dbReference type="ChEBI" id="CHEBI:15379"/>
        <dbReference type="ChEBI" id="CHEBI:34310"/>
        <dbReference type="ChEBI" id="CHEBI:57618"/>
        <dbReference type="ChEBI" id="CHEBI:58210"/>
        <dbReference type="ChEBI" id="CHEBI:86165"/>
    </reaction>
    <physiologicalReaction direction="left-to-right" evidence="36">
        <dbReference type="Rhea" id="RHEA:46389"/>
    </physiologicalReaction>
</comment>
<dbReference type="PANTHER" id="PTHR24293">
    <property type="entry name" value="CYTOCHROME P450 FAMILY 46 SUBFAMILY A"/>
    <property type="match status" value="1"/>
</dbReference>
<dbReference type="GO" id="GO:0098793">
    <property type="term" value="C:presynapse"/>
    <property type="evidence" value="ECO:0007669"/>
    <property type="project" value="UniProtKB-SubCell"/>
</dbReference>
<evidence type="ECO:0000256" key="1">
    <source>
        <dbReference type="ARBA" id="ARBA00001971"/>
    </source>
</evidence>
<dbReference type="InterPro" id="IPR039983">
    <property type="entry name" value="CYP46A1"/>
</dbReference>
<evidence type="ECO:0000256" key="7">
    <source>
        <dbReference type="ARBA" id="ARBA00022548"/>
    </source>
</evidence>
<reference evidence="48" key="1">
    <citation type="submission" date="2021-04" db="EMBL/GenBank/DDBJ databases">
        <authorList>
            <consortium name="Wellcome Sanger Institute Data Sharing"/>
        </authorList>
    </citation>
    <scope>NUCLEOTIDE SEQUENCE [LARGE SCALE GENOMIC DNA]</scope>
</reference>
<proteinExistence type="inferred from homology"/>
<comment type="catalytic activity">
    <reaction evidence="26">
        <text>desmosterol + reduced [NADPH--hemoprotein reductase] + O2 = (24Z),26-hydroxydesmosterol + oxidized [NADPH--hemoprotein reductase] + H2O + H(+)</text>
        <dbReference type="Rhea" id="RHEA:53236"/>
        <dbReference type="Rhea" id="RHEA-COMP:11964"/>
        <dbReference type="Rhea" id="RHEA-COMP:11965"/>
        <dbReference type="ChEBI" id="CHEBI:15377"/>
        <dbReference type="ChEBI" id="CHEBI:15378"/>
        <dbReference type="ChEBI" id="CHEBI:15379"/>
        <dbReference type="ChEBI" id="CHEBI:17737"/>
        <dbReference type="ChEBI" id="CHEBI:57618"/>
        <dbReference type="ChEBI" id="CHEBI:58210"/>
        <dbReference type="ChEBI" id="CHEBI:137053"/>
    </reaction>
    <physiologicalReaction direction="left-to-right" evidence="26">
        <dbReference type="Rhea" id="RHEA:53237"/>
    </physiologicalReaction>
</comment>
<dbReference type="GeneTree" id="ENSGT00940000156927"/>
<evidence type="ECO:0000256" key="35">
    <source>
        <dbReference type="ARBA" id="ARBA00051748"/>
    </source>
</evidence>
<evidence type="ECO:0000256" key="25">
    <source>
        <dbReference type="ARBA" id="ARBA00049645"/>
    </source>
</evidence>
<evidence type="ECO:0000256" key="8">
    <source>
        <dbReference type="ARBA" id="ARBA00022617"/>
    </source>
</evidence>
<dbReference type="Gene3D" id="1.10.630.10">
    <property type="entry name" value="Cytochrome P450"/>
    <property type="match status" value="1"/>
</dbReference>
<comment type="similarity">
    <text evidence="6">Belongs to the cytochrome P450 family.</text>
</comment>
<keyword evidence="17" id="KW-0503">Monooxygenase</keyword>
<evidence type="ECO:0000256" key="45">
    <source>
        <dbReference type="ARBA" id="ARBA00080170"/>
    </source>
</evidence>
<comment type="catalytic activity">
    <reaction evidence="35">
        <text>cholestanol + reduced [NADPH--hemoprotein reductase] + O2 = (24S)-hydroxycholestanol + oxidized [NADPH--hemoprotein reductase] + H2O + H(+)</text>
        <dbReference type="Rhea" id="RHEA:53808"/>
        <dbReference type="Rhea" id="RHEA-COMP:11964"/>
        <dbReference type="Rhea" id="RHEA-COMP:11965"/>
        <dbReference type="ChEBI" id="CHEBI:15377"/>
        <dbReference type="ChEBI" id="CHEBI:15378"/>
        <dbReference type="ChEBI" id="CHEBI:15379"/>
        <dbReference type="ChEBI" id="CHEBI:57618"/>
        <dbReference type="ChEBI" id="CHEBI:58210"/>
        <dbReference type="ChEBI" id="CHEBI:86570"/>
        <dbReference type="ChEBI" id="CHEBI:137687"/>
    </reaction>
    <physiologicalReaction direction="left-to-right" evidence="35">
        <dbReference type="Rhea" id="RHEA:53809"/>
    </physiologicalReaction>
</comment>
<evidence type="ECO:0000256" key="2">
    <source>
        <dbReference type="ARBA" id="ARBA00004111"/>
    </source>
</evidence>
<evidence type="ECO:0000256" key="43">
    <source>
        <dbReference type="ARBA" id="ARBA00077287"/>
    </source>
</evidence>
<dbReference type="GO" id="GO:0005506">
    <property type="term" value="F:iron ion binding"/>
    <property type="evidence" value="ECO:0007669"/>
    <property type="project" value="InterPro"/>
</dbReference>
<keyword evidence="20" id="KW-1207">Sterol metabolism</keyword>
<accession>A0A671V6V6</accession>
<evidence type="ECO:0000256" key="44">
    <source>
        <dbReference type="ARBA" id="ARBA00079170"/>
    </source>
</evidence>
<dbReference type="InterPro" id="IPR002401">
    <property type="entry name" value="Cyt_P450_E_grp-I"/>
</dbReference>
<dbReference type="EC" id="1.14.14.25" evidence="41"/>
<keyword evidence="10 46" id="KW-0479">Metal-binding</keyword>
<evidence type="ECO:0000256" key="41">
    <source>
        <dbReference type="ARBA" id="ARBA00066440"/>
    </source>
</evidence>
<evidence type="ECO:0000313" key="49">
    <source>
        <dbReference type="Proteomes" id="UP000472265"/>
    </source>
</evidence>
<dbReference type="PANTHER" id="PTHR24293:SF0">
    <property type="entry name" value="CYP46A1 PROTEIN-RELATED"/>
    <property type="match status" value="1"/>
</dbReference>
<comment type="catalytic activity">
    <reaction evidence="29">
        <text>7-dehydrocholesterol + reduced [NADPH--hemoprotein reductase] + O2 = cholesta-5,7-dien-3beta,25-diol + oxidized [NADPH--hemoprotein reductase] + H2O + H(+)</text>
        <dbReference type="Rhea" id="RHEA:53240"/>
        <dbReference type="Rhea" id="RHEA-COMP:11964"/>
        <dbReference type="Rhea" id="RHEA-COMP:11965"/>
        <dbReference type="ChEBI" id="CHEBI:15377"/>
        <dbReference type="ChEBI" id="CHEBI:15378"/>
        <dbReference type="ChEBI" id="CHEBI:15379"/>
        <dbReference type="ChEBI" id="CHEBI:17759"/>
        <dbReference type="ChEBI" id="CHEBI:57618"/>
        <dbReference type="ChEBI" id="CHEBI:58210"/>
        <dbReference type="ChEBI" id="CHEBI:137057"/>
    </reaction>
    <physiologicalReaction direction="left-to-right" evidence="29">
        <dbReference type="Rhea" id="RHEA:53241"/>
    </physiologicalReaction>
</comment>
<reference evidence="48" key="2">
    <citation type="submission" date="2025-08" db="UniProtKB">
        <authorList>
            <consortium name="Ensembl"/>
        </authorList>
    </citation>
    <scope>IDENTIFICATION</scope>
</reference>
<evidence type="ECO:0000256" key="15">
    <source>
        <dbReference type="ARBA" id="ARBA00023004"/>
    </source>
</evidence>
<comment type="subcellular location">
    <subcellularLocation>
        <location evidence="3">Cell projection</location>
        <location evidence="3">Dendrite</location>
    </subcellularLocation>
    <subcellularLocation>
        <location evidence="4">Endoplasmic reticulum membrane</location>
        <topology evidence="4">Single-pass membrane protein</topology>
    </subcellularLocation>
    <subcellularLocation>
        <location evidence="2">Microsome membrane</location>
        <topology evidence="2">Single-pass membrane protein</topology>
    </subcellularLocation>
    <subcellularLocation>
        <location evidence="24">Postsynapse</location>
    </subcellularLocation>
    <subcellularLocation>
        <location evidence="23">Presynapse</location>
    </subcellularLocation>
</comment>
<dbReference type="Pfam" id="PF00067">
    <property type="entry name" value="p450"/>
    <property type="match status" value="1"/>
</dbReference>
<evidence type="ECO:0000256" key="46">
    <source>
        <dbReference type="PIRSR" id="PIRSR602401-1"/>
    </source>
</evidence>
<feature type="binding site" description="axial binding residue" evidence="46">
    <location>
        <position position="456"/>
    </location>
    <ligand>
        <name>heme</name>
        <dbReference type="ChEBI" id="CHEBI:30413"/>
    </ligand>
    <ligandPart>
        <name>Fe</name>
        <dbReference type="ChEBI" id="CHEBI:18248"/>
    </ligandPart>
</feature>
<evidence type="ECO:0000256" key="32">
    <source>
        <dbReference type="ARBA" id="ARBA00051503"/>
    </source>
</evidence>
<evidence type="ECO:0000256" key="5">
    <source>
        <dbReference type="ARBA" id="ARBA00005108"/>
    </source>
</evidence>
<dbReference type="GO" id="GO:0033781">
    <property type="term" value="F:cholesterol 24-hydroxylase activity"/>
    <property type="evidence" value="ECO:0007669"/>
    <property type="project" value="UniProtKB-EC"/>
</dbReference>
<evidence type="ECO:0000256" key="3">
    <source>
        <dbReference type="ARBA" id="ARBA00004279"/>
    </source>
</evidence>
<comment type="cofactor">
    <cofactor evidence="1 46">
        <name>heme</name>
        <dbReference type="ChEBI" id="CHEBI:30413"/>
    </cofactor>
</comment>
<evidence type="ECO:0000256" key="4">
    <source>
        <dbReference type="ARBA" id="ARBA00004389"/>
    </source>
</evidence>
<evidence type="ECO:0000256" key="37">
    <source>
        <dbReference type="ARBA" id="ARBA00051817"/>
    </source>
</evidence>
<evidence type="ECO:0000256" key="34">
    <source>
        <dbReference type="ARBA" id="ARBA00051606"/>
    </source>
</evidence>
<dbReference type="FunFam" id="1.10.630.10:FF:000031">
    <property type="entry name" value="cholesterol 24-hydroxylase isoform X2"/>
    <property type="match status" value="1"/>
</dbReference>
<dbReference type="Proteomes" id="UP000472265">
    <property type="component" value="Chromosome 22"/>
</dbReference>
<comment type="function">
    <text evidence="40">P450 monooxygenase that plays a major role in cholesterol homeostasis in the brain. Primarily catalyzes the hydroxylation (with S stereochemistry) at C-24 of cholesterol side chain, triggering cholesterol diffusion out of neurons and its further degradation. By promoting constant cholesterol elimination in neurons, may activate the mevalonate pathway and coordinate the synthesis of new cholesterol and nonsterol isoprenoids involved in synaptic activity and learning. Further hydroxylates cholesterol derivatives and hormone steroids on both the ring and side chain of these molecules, converting them into active oxysterols involved in lipid signaling and biosynthesis. Acts as an epoxidase converting cholesta-5,24-dien-3beta-ol/desmosterol into (24S),25-epoxycholesterol, an abundant lipid ligand of nuclear NR1H2 and NR1H3 receptors shown to promote neurogenesis in developing brain. May also catalyze the oxidative metabolism of xenobiotics, such as clotrimazole.</text>
</comment>
<keyword evidence="9 47" id="KW-0812">Transmembrane</keyword>
<dbReference type="GO" id="GO:0006707">
    <property type="term" value="P:cholesterol catabolic process"/>
    <property type="evidence" value="ECO:0007669"/>
    <property type="project" value="InterPro"/>
</dbReference>
<evidence type="ECO:0000256" key="39">
    <source>
        <dbReference type="ARBA" id="ARBA00052870"/>
    </source>
</evidence>
<comment type="catalytic activity">
    <reaction evidence="34">
        <text>7alpha-hydroxycholesterol + reduced [NADPH--hemoprotein reductase] + O2 = (24S)-7alpha-dihydroxycholesterol + oxidized [NADPH--hemoprotein reductase] + H2O + H(+)</text>
        <dbReference type="Rhea" id="RHEA:46380"/>
        <dbReference type="Rhea" id="RHEA-COMP:11964"/>
        <dbReference type="Rhea" id="RHEA-COMP:11965"/>
        <dbReference type="ChEBI" id="CHEBI:15377"/>
        <dbReference type="ChEBI" id="CHEBI:15378"/>
        <dbReference type="ChEBI" id="CHEBI:15379"/>
        <dbReference type="ChEBI" id="CHEBI:17500"/>
        <dbReference type="ChEBI" id="CHEBI:37640"/>
        <dbReference type="ChEBI" id="CHEBI:57618"/>
        <dbReference type="ChEBI" id="CHEBI:58210"/>
    </reaction>
    <physiologicalReaction direction="left-to-right" evidence="34">
        <dbReference type="Rhea" id="RHEA:46381"/>
    </physiologicalReaction>
</comment>
<evidence type="ECO:0000256" key="14">
    <source>
        <dbReference type="ARBA" id="ARBA00023002"/>
    </source>
</evidence>
<evidence type="ECO:0000256" key="6">
    <source>
        <dbReference type="ARBA" id="ARBA00010617"/>
    </source>
</evidence>
<evidence type="ECO:0000256" key="29">
    <source>
        <dbReference type="ARBA" id="ARBA00050696"/>
    </source>
</evidence>
<evidence type="ECO:0000256" key="42">
    <source>
        <dbReference type="ARBA" id="ARBA00068948"/>
    </source>
</evidence>
<evidence type="ECO:0000256" key="20">
    <source>
        <dbReference type="ARBA" id="ARBA00023166"/>
    </source>
</evidence>
<dbReference type="GO" id="GO:0030425">
    <property type="term" value="C:dendrite"/>
    <property type="evidence" value="ECO:0007669"/>
    <property type="project" value="UniProtKB-SubCell"/>
</dbReference>
<comment type="catalytic activity">
    <reaction evidence="31">
        <text>testosterone + reduced [NADPH--hemoprotein reductase] + O2 = 16beta,17beta-dihydroxyandrost-4-en-3-one + oxidized [NADPH--hemoprotein reductase] + H2O + H(+)</text>
        <dbReference type="Rhea" id="RHEA:46304"/>
        <dbReference type="Rhea" id="RHEA-COMP:11964"/>
        <dbReference type="Rhea" id="RHEA-COMP:11965"/>
        <dbReference type="ChEBI" id="CHEBI:15377"/>
        <dbReference type="ChEBI" id="CHEBI:15378"/>
        <dbReference type="ChEBI" id="CHEBI:15379"/>
        <dbReference type="ChEBI" id="CHEBI:17347"/>
        <dbReference type="ChEBI" id="CHEBI:57618"/>
        <dbReference type="ChEBI" id="CHEBI:58210"/>
        <dbReference type="ChEBI" id="CHEBI:83027"/>
    </reaction>
    <physiologicalReaction direction="left-to-right" evidence="31">
        <dbReference type="Rhea" id="RHEA:46305"/>
    </physiologicalReaction>
</comment>
<dbReference type="FunCoup" id="A0A671V6V6">
    <property type="interactions" value="189"/>
</dbReference>
<evidence type="ECO:0000256" key="27">
    <source>
        <dbReference type="ARBA" id="ARBA00050344"/>
    </source>
</evidence>
<evidence type="ECO:0000256" key="19">
    <source>
        <dbReference type="ARBA" id="ARBA00023136"/>
    </source>
</evidence>
<sequence>MAVFHMILGWTAQALMFVLFLLFLAFLGYCLYLKHLHMKYDHIPGPPRNSVTFVFCFLSHTLCFSVHSFLGGIVHDKFLEWSETYGPVCRINFLHFVMVFVSCPEATKEILMSSKYPKDAFLHKRLFNLFGQRFLGNGLVTAKDHELWYKQRRIMDPKYNNLYLRGLMGTFNERAEKLMTSLSDLAEQKKEANMLQLVNSVTLDVIAKVAFGVDLDLLNNSSTFPRAIEMCLKGMVHNLRDTFFALNPKNRPFVNEVRESCRLLRTTGAKWIQDRKTAMQNGDEVPKDILTQIIKSAGKEESMTQEDEDLMLDNFVTFFIAGQETTANQLAFCIMELARHPDILEKVTKEVDDVIGMKQEISYDDLGQLIYLSQVLKETLRIYPTAPGTSRELRQDIVVDGIHVPAGAIGIFSSYTCGRMDKFFKDPLKFDPDRFHPDAPKPYYCYYPFALGPRSCLGQNFAQMEAKVVMAKLLQRFDFTLVPGQSYDLLDTGTLRPKSGVVCSVRYRDHKK</sequence>
<dbReference type="SUPFAM" id="SSF48264">
    <property type="entry name" value="Cytochrome P450"/>
    <property type="match status" value="1"/>
</dbReference>
<dbReference type="CDD" id="cd20613">
    <property type="entry name" value="CYP46A1-like"/>
    <property type="match status" value="1"/>
</dbReference>
<evidence type="ECO:0000256" key="12">
    <source>
        <dbReference type="ARBA" id="ARBA00022848"/>
    </source>
</evidence>
<comment type="catalytic activity">
    <reaction evidence="28">
        <text>(24S)-hydroxycholesterol + reduced [NADPH--hemoprotein reductase] + O2 = 24S,25-dihydroxycholesterol + oxidized [NADPH--hemoprotein reductase] + H2O + H(+)</text>
        <dbReference type="Rhea" id="RHEA:46384"/>
        <dbReference type="Rhea" id="RHEA-COMP:11964"/>
        <dbReference type="Rhea" id="RHEA-COMP:11965"/>
        <dbReference type="ChEBI" id="CHEBI:15377"/>
        <dbReference type="ChEBI" id="CHEBI:15378"/>
        <dbReference type="ChEBI" id="CHEBI:15379"/>
        <dbReference type="ChEBI" id="CHEBI:34310"/>
        <dbReference type="ChEBI" id="CHEBI:57618"/>
        <dbReference type="ChEBI" id="CHEBI:58210"/>
        <dbReference type="ChEBI" id="CHEBI:86074"/>
    </reaction>
    <physiologicalReaction direction="left-to-right" evidence="28">
        <dbReference type="Rhea" id="RHEA:46385"/>
    </physiologicalReaction>
</comment>
<comment type="pathway">
    <text evidence="25">Steroid metabolism; cholesterol degradation.</text>
</comment>
<evidence type="ECO:0000256" key="33">
    <source>
        <dbReference type="ARBA" id="ARBA00051527"/>
    </source>
</evidence>
<keyword evidence="11" id="KW-0256">Endoplasmic reticulum</keyword>
<evidence type="ECO:0000256" key="16">
    <source>
        <dbReference type="ARBA" id="ARBA00023018"/>
    </source>
</evidence>
<keyword evidence="15 46" id="KW-0408">Iron</keyword>
<comment type="catalytic activity">
    <reaction evidence="38">
        <text>progesterone + reduced [NADPH--hemoprotein reductase] + O2 = 17alpha-hydroxyprogesterone + oxidized [NADPH--hemoprotein reductase] + H2O + H(+)</text>
        <dbReference type="Rhea" id="RHEA:46308"/>
        <dbReference type="Rhea" id="RHEA-COMP:11964"/>
        <dbReference type="Rhea" id="RHEA-COMP:11965"/>
        <dbReference type="ChEBI" id="CHEBI:15377"/>
        <dbReference type="ChEBI" id="CHEBI:15378"/>
        <dbReference type="ChEBI" id="CHEBI:15379"/>
        <dbReference type="ChEBI" id="CHEBI:17026"/>
        <dbReference type="ChEBI" id="CHEBI:17252"/>
        <dbReference type="ChEBI" id="CHEBI:57618"/>
        <dbReference type="ChEBI" id="CHEBI:58210"/>
    </reaction>
    <physiologicalReaction direction="left-to-right" evidence="38">
        <dbReference type="Rhea" id="RHEA:46309"/>
    </physiologicalReaction>
</comment>
<name>A0A671V6V6_SPAAU</name>
<evidence type="ECO:0000256" key="10">
    <source>
        <dbReference type="ARBA" id="ARBA00022723"/>
    </source>
</evidence>
<reference evidence="48" key="3">
    <citation type="submission" date="2025-09" db="UniProtKB">
        <authorList>
            <consortium name="Ensembl"/>
        </authorList>
    </citation>
    <scope>IDENTIFICATION</scope>
</reference>
<dbReference type="InterPro" id="IPR001128">
    <property type="entry name" value="Cyt_P450"/>
</dbReference>
<comment type="pathway">
    <text evidence="5">Lipid metabolism; C21-steroid hormone metabolism.</text>
</comment>
<dbReference type="InParanoid" id="A0A671V6V6"/>
<keyword evidence="12" id="KW-0492">Microsome</keyword>
<keyword evidence="49" id="KW-1185">Reference proteome</keyword>
<evidence type="ECO:0000256" key="9">
    <source>
        <dbReference type="ARBA" id="ARBA00022692"/>
    </source>
</evidence>
<evidence type="ECO:0000256" key="40">
    <source>
        <dbReference type="ARBA" id="ARBA00054645"/>
    </source>
</evidence>
<evidence type="ECO:0000256" key="26">
    <source>
        <dbReference type="ARBA" id="ARBA00050139"/>
    </source>
</evidence>
<protein>
    <recommendedName>
        <fullName evidence="42">Cholesterol 24-hydroxylase</fullName>
        <ecNumber evidence="41">1.14.14.25</ecNumber>
    </recommendedName>
    <alternativeName>
        <fullName evidence="44">Cholesterol 24-monooxygenase</fullName>
    </alternativeName>
    <alternativeName>
        <fullName evidence="43">Cholesterol 24S-hydroxylase</fullName>
    </alternativeName>
    <alternativeName>
        <fullName evidence="45">Cytochrome P450 46A1</fullName>
    </alternativeName>
</protein>
<comment type="catalytic activity">
    <reaction evidence="27">
        <text>testosterone + reduced [NADPH--hemoprotein reductase] + O2 = 2-hydroxytestosterone + oxidized [NADPH--hemoprotein reductase] + H2O + H(+)</text>
        <dbReference type="Rhea" id="RHEA:46300"/>
        <dbReference type="Rhea" id="RHEA-COMP:11964"/>
        <dbReference type="Rhea" id="RHEA-COMP:11965"/>
        <dbReference type="ChEBI" id="CHEBI:15377"/>
        <dbReference type="ChEBI" id="CHEBI:15378"/>
        <dbReference type="ChEBI" id="CHEBI:15379"/>
        <dbReference type="ChEBI" id="CHEBI:17347"/>
        <dbReference type="ChEBI" id="CHEBI:57618"/>
        <dbReference type="ChEBI" id="CHEBI:58210"/>
        <dbReference type="ChEBI" id="CHEBI:86013"/>
    </reaction>
    <physiologicalReaction direction="left-to-right" evidence="27">
        <dbReference type="Rhea" id="RHEA:46301"/>
    </physiologicalReaction>
</comment>
<evidence type="ECO:0000256" key="17">
    <source>
        <dbReference type="ARBA" id="ARBA00023033"/>
    </source>
</evidence>
<comment type="catalytic activity">
    <reaction evidence="30">
        <text>cholesterol + reduced [NADPH--hemoprotein reductase] + O2 = (24S)-hydroxycholesterol + oxidized [NADPH--hemoprotein reductase] + H2O + H(+)</text>
        <dbReference type="Rhea" id="RHEA:22716"/>
        <dbReference type="Rhea" id="RHEA-COMP:11964"/>
        <dbReference type="Rhea" id="RHEA-COMP:11965"/>
        <dbReference type="ChEBI" id="CHEBI:15377"/>
        <dbReference type="ChEBI" id="CHEBI:15378"/>
        <dbReference type="ChEBI" id="CHEBI:15379"/>
        <dbReference type="ChEBI" id="CHEBI:16113"/>
        <dbReference type="ChEBI" id="CHEBI:34310"/>
        <dbReference type="ChEBI" id="CHEBI:57618"/>
        <dbReference type="ChEBI" id="CHEBI:58210"/>
        <dbReference type="EC" id="1.14.14.25"/>
    </reaction>
    <physiologicalReaction direction="left-to-right" evidence="30">
        <dbReference type="Rhea" id="RHEA:22717"/>
    </physiologicalReaction>
</comment>
<dbReference type="PRINTS" id="PR00463">
    <property type="entry name" value="EP450I"/>
</dbReference>
<keyword evidence="7" id="KW-0153">Cholesterol metabolism</keyword>
<keyword evidence="14" id="KW-0560">Oxidoreductase</keyword>
<dbReference type="Ensembl" id="ENSSAUT00010023119.1">
    <property type="protein sequence ID" value="ENSSAUP00010021884.1"/>
    <property type="gene ID" value="ENSSAUG00010008481.1"/>
</dbReference>
<keyword evidence="13 47" id="KW-1133">Transmembrane helix</keyword>
<evidence type="ECO:0000256" key="47">
    <source>
        <dbReference type="SAM" id="Phobius"/>
    </source>
</evidence>
<evidence type="ECO:0000256" key="24">
    <source>
        <dbReference type="ARBA" id="ARBA00034110"/>
    </source>
</evidence>
<dbReference type="GO" id="GO:0005789">
    <property type="term" value="C:endoplasmic reticulum membrane"/>
    <property type="evidence" value="ECO:0007669"/>
    <property type="project" value="UniProtKB-SubCell"/>
</dbReference>
<keyword evidence="8 46" id="KW-0349">Heme</keyword>
<evidence type="ECO:0000256" key="22">
    <source>
        <dbReference type="ARBA" id="ARBA00023273"/>
    </source>
</evidence>
<evidence type="ECO:0000256" key="31">
    <source>
        <dbReference type="ARBA" id="ARBA00051188"/>
    </source>
</evidence>
<keyword evidence="18" id="KW-0443">Lipid metabolism</keyword>
<evidence type="ECO:0000256" key="11">
    <source>
        <dbReference type="ARBA" id="ARBA00022824"/>
    </source>
</evidence>
<dbReference type="AlphaFoldDB" id="A0A671V6V6"/>
<comment type="catalytic activity">
    <reaction evidence="32">
        <text>testosterone + reduced [NADPH--hemoprotein reductase] + O2 = 6beta,17beta-dihydroxyandrost-4-en-3-one + oxidized [NADPH--hemoprotein reductase] + H2O + H(+)</text>
        <dbReference type="Rhea" id="RHEA:46296"/>
        <dbReference type="Rhea" id="RHEA-COMP:11964"/>
        <dbReference type="Rhea" id="RHEA-COMP:11965"/>
        <dbReference type="ChEBI" id="CHEBI:15377"/>
        <dbReference type="ChEBI" id="CHEBI:15378"/>
        <dbReference type="ChEBI" id="CHEBI:15379"/>
        <dbReference type="ChEBI" id="CHEBI:17347"/>
        <dbReference type="ChEBI" id="CHEBI:34477"/>
        <dbReference type="ChEBI" id="CHEBI:57618"/>
        <dbReference type="ChEBI" id="CHEBI:58210"/>
    </reaction>
    <physiologicalReaction direction="left-to-right" evidence="32">
        <dbReference type="Rhea" id="RHEA:46297"/>
    </physiologicalReaction>
</comment>
<dbReference type="OMA" id="TKCYSFE"/>
<feature type="transmembrane region" description="Helical" evidence="47">
    <location>
        <begin position="53"/>
        <end position="74"/>
    </location>
</feature>
<evidence type="ECO:0000256" key="13">
    <source>
        <dbReference type="ARBA" id="ARBA00022989"/>
    </source>
</evidence>
<feature type="transmembrane region" description="Helical" evidence="47">
    <location>
        <begin position="12"/>
        <end position="32"/>
    </location>
</feature>
<gene>
    <name evidence="48" type="primary">LOC115573549</name>
</gene>
<comment type="catalytic activity">
    <reaction evidence="39">
        <text>desmosterol + reduced [NADPH--hemoprotein reductase] + O2 = (24S)-25-epoxycholesterol + oxidized [NADPH--hemoprotein reductase] + H2O + H(+)</text>
        <dbReference type="Rhea" id="RHEA:53232"/>
        <dbReference type="Rhea" id="RHEA-COMP:11964"/>
        <dbReference type="Rhea" id="RHEA-COMP:11965"/>
        <dbReference type="ChEBI" id="CHEBI:15377"/>
        <dbReference type="ChEBI" id="CHEBI:15378"/>
        <dbReference type="ChEBI" id="CHEBI:15379"/>
        <dbReference type="ChEBI" id="CHEBI:17737"/>
        <dbReference type="ChEBI" id="CHEBI:41633"/>
        <dbReference type="ChEBI" id="CHEBI:57618"/>
        <dbReference type="ChEBI" id="CHEBI:58210"/>
    </reaction>
    <physiologicalReaction direction="left-to-right" evidence="39">
        <dbReference type="Rhea" id="RHEA:53233"/>
    </physiologicalReaction>
</comment>
<comment type="catalytic activity">
    <reaction evidence="33">
        <text>4beta-hydroxycholesterol + reduced [NADPH--hemoprotein reductase] + O2 = 4beta,24S-dihydroxycholesterol + oxidized [NADPH--hemoprotein reductase] + H2O + H(+)</text>
        <dbReference type="Rhea" id="RHEA:46392"/>
        <dbReference type="Rhea" id="RHEA-COMP:11964"/>
        <dbReference type="Rhea" id="RHEA-COMP:11965"/>
        <dbReference type="ChEBI" id="CHEBI:15377"/>
        <dbReference type="ChEBI" id="CHEBI:15378"/>
        <dbReference type="ChEBI" id="CHEBI:15379"/>
        <dbReference type="ChEBI" id="CHEBI:57618"/>
        <dbReference type="ChEBI" id="CHEBI:58210"/>
        <dbReference type="ChEBI" id="CHEBI:85778"/>
        <dbReference type="ChEBI" id="CHEBI:86087"/>
    </reaction>
    <physiologicalReaction direction="left-to-right" evidence="33">
        <dbReference type="Rhea" id="RHEA:46393"/>
    </physiologicalReaction>
</comment>
<dbReference type="InterPro" id="IPR036396">
    <property type="entry name" value="Cyt_P450_sf"/>
</dbReference>
<dbReference type="GO" id="GO:0020037">
    <property type="term" value="F:heme binding"/>
    <property type="evidence" value="ECO:0007669"/>
    <property type="project" value="InterPro"/>
</dbReference>
<keyword evidence="21" id="KW-0753">Steroid metabolism</keyword>
<keyword evidence="19 47" id="KW-0472">Membrane</keyword>
<evidence type="ECO:0000256" key="23">
    <source>
        <dbReference type="ARBA" id="ARBA00034106"/>
    </source>
</evidence>
<evidence type="ECO:0000256" key="38">
    <source>
        <dbReference type="ARBA" id="ARBA00052074"/>
    </source>
</evidence>
<comment type="catalytic activity">
    <reaction evidence="37">
        <text>7-dehydrocholesterol + reduced [NADPH--hemoprotein reductase] + O2 = cholesta-5,7-dien-3beta,24S-diol + oxidized [NADPH--hemoprotein reductase] + H2O + H(+)</text>
        <dbReference type="Rhea" id="RHEA:53244"/>
        <dbReference type="Rhea" id="RHEA-COMP:11964"/>
        <dbReference type="Rhea" id="RHEA-COMP:11965"/>
        <dbReference type="ChEBI" id="CHEBI:15377"/>
        <dbReference type="ChEBI" id="CHEBI:15378"/>
        <dbReference type="ChEBI" id="CHEBI:15379"/>
        <dbReference type="ChEBI" id="CHEBI:17759"/>
        <dbReference type="ChEBI" id="CHEBI:57618"/>
        <dbReference type="ChEBI" id="CHEBI:58210"/>
        <dbReference type="ChEBI" id="CHEBI:137061"/>
    </reaction>
    <physiologicalReaction direction="left-to-right" evidence="37">
        <dbReference type="Rhea" id="RHEA:53245"/>
    </physiologicalReaction>
</comment>